<sequence length="63" mass="7111">MKILVLLHQGTRLFLELQAHFDSHVTPPSRSLLRHPDISYILGTEGRSPRHTQSSGYLGNLSM</sequence>
<evidence type="ECO:0000313" key="3">
    <source>
        <dbReference type="Proteomes" id="UP001623349"/>
    </source>
</evidence>
<organism evidence="2 3">
    <name type="scientific">Apodemus speciosus</name>
    <name type="common">Large Japanese field mouse</name>
    <dbReference type="NCBI Taxonomy" id="105296"/>
    <lineage>
        <taxon>Eukaryota</taxon>
        <taxon>Metazoa</taxon>
        <taxon>Chordata</taxon>
        <taxon>Craniata</taxon>
        <taxon>Vertebrata</taxon>
        <taxon>Euteleostomi</taxon>
        <taxon>Mammalia</taxon>
        <taxon>Eutheria</taxon>
        <taxon>Euarchontoglires</taxon>
        <taxon>Glires</taxon>
        <taxon>Rodentia</taxon>
        <taxon>Myomorpha</taxon>
        <taxon>Muroidea</taxon>
        <taxon>Muridae</taxon>
        <taxon>Murinae</taxon>
        <taxon>Apodemus</taxon>
    </lineage>
</organism>
<feature type="region of interest" description="Disordered" evidence="1">
    <location>
        <begin position="43"/>
        <end position="63"/>
    </location>
</feature>
<evidence type="ECO:0000313" key="2">
    <source>
        <dbReference type="EMBL" id="GAB1295601.1"/>
    </source>
</evidence>
<name>A0ABQ0F966_APOSI</name>
<keyword evidence="3" id="KW-1185">Reference proteome</keyword>
<dbReference type="EMBL" id="BAAFST010000010">
    <property type="protein sequence ID" value="GAB1295601.1"/>
    <property type="molecule type" value="Genomic_DNA"/>
</dbReference>
<feature type="compositionally biased region" description="Polar residues" evidence="1">
    <location>
        <begin position="51"/>
        <end position="63"/>
    </location>
</feature>
<protein>
    <submittedName>
        <fullName evidence="2">Nuclear pore complex protein Nup107</fullName>
    </submittedName>
</protein>
<reference evidence="2 3" key="1">
    <citation type="submission" date="2024-08" db="EMBL/GenBank/DDBJ databases">
        <title>The draft genome of Apodemus speciosus.</title>
        <authorList>
            <person name="Nabeshima K."/>
            <person name="Suzuki S."/>
            <person name="Onuma M."/>
        </authorList>
    </citation>
    <scope>NUCLEOTIDE SEQUENCE [LARGE SCALE GENOMIC DNA]</scope>
    <source>
        <strain evidence="2">IB14-021</strain>
    </source>
</reference>
<accession>A0ABQ0F966</accession>
<dbReference type="Proteomes" id="UP001623349">
    <property type="component" value="Unassembled WGS sequence"/>
</dbReference>
<proteinExistence type="predicted"/>
<evidence type="ECO:0000256" key="1">
    <source>
        <dbReference type="SAM" id="MobiDB-lite"/>
    </source>
</evidence>
<gene>
    <name evidence="2" type="ORF">APTSU1_001083500</name>
</gene>
<comment type="caution">
    <text evidence="2">The sequence shown here is derived from an EMBL/GenBank/DDBJ whole genome shotgun (WGS) entry which is preliminary data.</text>
</comment>